<reference evidence="2" key="2">
    <citation type="submission" date="2007-04" db="EMBL/GenBank/DDBJ databases">
        <title>Complete sequence of plasmid pRSPA01 of Rhodobacter sphaeroides ATCC 17025.</title>
        <authorList>
            <consortium name="US DOE Joint Genome Institute"/>
            <person name="Copeland A."/>
            <person name="Lucas S."/>
            <person name="Lapidus A."/>
            <person name="Barry K."/>
            <person name="Detter J.C."/>
            <person name="Glavina del Rio T."/>
            <person name="Hammon N."/>
            <person name="Israni S."/>
            <person name="Dalin E."/>
            <person name="Tice H."/>
            <person name="Pitluck S."/>
            <person name="Chertkov O."/>
            <person name="Brettin T."/>
            <person name="Bruce D."/>
            <person name="Han C."/>
            <person name="Schmutz J."/>
            <person name="Larimer F."/>
            <person name="Land M."/>
            <person name="Hauser L."/>
            <person name="Kyrpides N."/>
            <person name="Kim E."/>
            <person name="Richardson P."/>
            <person name="Mackenzie C."/>
            <person name="Choudhary M."/>
            <person name="Donohue T.J."/>
            <person name="Kaplan S."/>
        </authorList>
    </citation>
    <scope>NUCLEOTIDE SEQUENCE [LARGE SCALE GENOMIC DNA]</scope>
    <source>
        <strain evidence="2">ATCC 17025</strain>
        <plasmid evidence="2">pRSPA01</plasmid>
    </source>
</reference>
<reference evidence="1" key="1">
    <citation type="submission" date="2007-04" db="EMBL/GenBank/DDBJ databases">
        <title>Complete sequence of chromosome of Rhodobacter sphaeroides ATCC 17025.</title>
        <authorList>
            <consortium name="US DOE Joint Genome Institute"/>
            <person name="Copeland A."/>
            <person name="Lucas S."/>
            <person name="Lapidus A."/>
            <person name="Barry K."/>
            <person name="Detter J.C."/>
            <person name="Glavina del Rio T."/>
            <person name="Hammon N."/>
            <person name="Israni S."/>
            <person name="Dalin E."/>
            <person name="Tice H."/>
            <person name="Pitluck S."/>
            <person name="Chertkov O."/>
            <person name="Brettin T."/>
            <person name="Bruce D."/>
            <person name="Han C."/>
            <person name="Schmutz J."/>
            <person name="Larimer F."/>
            <person name="Land M."/>
            <person name="Hauser L."/>
            <person name="Kyrpides N."/>
            <person name="Kim E."/>
            <person name="Richardson P."/>
            <person name="Mackenzie C."/>
            <person name="Choudhary M."/>
            <person name="Donohue T.J."/>
            <person name="Kaplan S."/>
        </authorList>
    </citation>
    <scope>NUCLEOTIDE SEQUENCE [LARGE SCALE GENOMIC DNA]</scope>
    <source>
        <strain evidence="1">ATCC 17025</strain>
    </source>
</reference>
<sequence length="101" mass="10982">MRRGFPREARPRMTYLTVPAACGSSPARILTMINRTIGIDLAIRGDHVAQIHDDGRPVGRPIRFRHETGSLDAFMAQATTGLRTGDTVLAVMASPSWNPPG</sequence>
<accession>A4WTL1</accession>
<dbReference type="BioCyc" id="RSPH349102:G1G8M-1894-MONOMER"/>
<dbReference type="STRING" id="349102.Rsph17025_1834"/>
<proteinExistence type="predicted"/>
<dbReference type="EMBL" id="CP000662">
    <property type="protein sequence ID" value="ABP72432.1"/>
    <property type="molecule type" value="Genomic_DNA"/>
</dbReference>
<gene>
    <name evidence="1" type="ordered locus">Rsph17025_1834</name>
    <name evidence="2" type="ordered locus">Rsph17025_3563</name>
</gene>
<geneLocation type="plasmid" evidence="2">
    <name>pRSPA01</name>
</geneLocation>
<dbReference type="KEGG" id="rsq:Rsph17025_3563"/>
<keyword evidence="2" id="KW-0614">Plasmid</keyword>
<protein>
    <submittedName>
        <fullName evidence="2">DNA replication protein-like protein</fullName>
    </submittedName>
</protein>
<name>A4WTL1_CERS5</name>
<evidence type="ECO:0000313" key="2">
    <source>
        <dbReference type="EMBL" id="ABP72432.1"/>
    </source>
</evidence>
<dbReference type="HOGENOM" id="CLU_2289506_0_0_5"/>
<evidence type="ECO:0000313" key="1">
    <source>
        <dbReference type="EMBL" id="ABP70725.1"/>
    </source>
</evidence>
<dbReference type="eggNOG" id="COG3547">
    <property type="taxonomic scope" value="Bacteria"/>
</dbReference>
<dbReference type="AlphaFoldDB" id="A4WTL1"/>
<dbReference type="KEGG" id="rsq:Rsph17025_1834"/>
<dbReference type="EMBL" id="CP000661">
    <property type="protein sequence ID" value="ABP70725.1"/>
    <property type="molecule type" value="Genomic_DNA"/>
</dbReference>
<dbReference type="BioCyc" id="RSPH349102:G1G8M-3667-MONOMER"/>
<organism evidence="1">
    <name type="scientific">Cereibacter sphaeroides (strain ATCC 17025 / ATH 2.4.3)</name>
    <name type="common">Rhodobacter sphaeroides</name>
    <dbReference type="NCBI Taxonomy" id="349102"/>
    <lineage>
        <taxon>Bacteria</taxon>
        <taxon>Pseudomonadati</taxon>
        <taxon>Pseudomonadota</taxon>
        <taxon>Alphaproteobacteria</taxon>
        <taxon>Rhodobacterales</taxon>
        <taxon>Paracoccaceae</taxon>
        <taxon>Cereibacter</taxon>
    </lineage>
</organism>